<feature type="region of interest" description="Disordered" evidence="1">
    <location>
        <begin position="137"/>
        <end position="207"/>
    </location>
</feature>
<proteinExistence type="predicted"/>
<dbReference type="STRING" id="1076256.A0A2H3B7I8"/>
<dbReference type="Proteomes" id="UP000218334">
    <property type="component" value="Unassembled WGS sequence"/>
</dbReference>
<dbReference type="AlphaFoldDB" id="A0A2H3B7I8"/>
<organism evidence="2 3">
    <name type="scientific">Armillaria solidipes</name>
    <dbReference type="NCBI Taxonomy" id="1076256"/>
    <lineage>
        <taxon>Eukaryota</taxon>
        <taxon>Fungi</taxon>
        <taxon>Dikarya</taxon>
        <taxon>Basidiomycota</taxon>
        <taxon>Agaricomycotina</taxon>
        <taxon>Agaricomycetes</taxon>
        <taxon>Agaricomycetidae</taxon>
        <taxon>Agaricales</taxon>
        <taxon>Marasmiineae</taxon>
        <taxon>Physalacriaceae</taxon>
        <taxon>Armillaria</taxon>
    </lineage>
</organism>
<dbReference type="EMBL" id="KZ293485">
    <property type="protein sequence ID" value="PBK60557.1"/>
    <property type="molecule type" value="Genomic_DNA"/>
</dbReference>
<feature type="compositionally biased region" description="Polar residues" evidence="1">
    <location>
        <begin position="150"/>
        <end position="172"/>
    </location>
</feature>
<evidence type="ECO:0000313" key="2">
    <source>
        <dbReference type="EMBL" id="PBK60557.1"/>
    </source>
</evidence>
<evidence type="ECO:0000256" key="1">
    <source>
        <dbReference type="SAM" id="MobiDB-lite"/>
    </source>
</evidence>
<feature type="compositionally biased region" description="Basic and acidic residues" evidence="1">
    <location>
        <begin position="137"/>
        <end position="148"/>
    </location>
</feature>
<protein>
    <submittedName>
        <fullName evidence="2">Uncharacterized protein</fullName>
    </submittedName>
</protein>
<reference evidence="3" key="1">
    <citation type="journal article" date="2017" name="Nat. Ecol. Evol.">
        <title>Genome expansion and lineage-specific genetic innovations in the forest pathogenic fungi Armillaria.</title>
        <authorList>
            <person name="Sipos G."/>
            <person name="Prasanna A.N."/>
            <person name="Walter M.C."/>
            <person name="O'Connor E."/>
            <person name="Balint B."/>
            <person name="Krizsan K."/>
            <person name="Kiss B."/>
            <person name="Hess J."/>
            <person name="Varga T."/>
            <person name="Slot J."/>
            <person name="Riley R."/>
            <person name="Boka B."/>
            <person name="Rigling D."/>
            <person name="Barry K."/>
            <person name="Lee J."/>
            <person name="Mihaltcheva S."/>
            <person name="LaButti K."/>
            <person name="Lipzen A."/>
            <person name="Waldron R."/>
            <person name="Moloney N.M."/>
            <person name="Sperisen C."/>
            <person name="Kredics L."/>
            <person name="Vagvoelgyi C."/>
            <person name="Patrignani A."/>
            <person name="Fitzpatrick D."/>
            <person name="Nagy I."/>
            <person name="Doyle S."/>
            <person name="Anderson J.B."/>
            <person name="Grigoriev I.V."/>
            <person name="Gueldener U."/>
            <person name="Muensterkoetter M."/>
            <person name="Nagy L.G."/>
        </authorList>
    </citation>
    <scope>NUCLEOTIDE SEQUENCE [LARGE SCALE GENOMIC DNA]</scope>
    <source>
        <strain evidence="3">28-4</strain>
    </source>
</reference>
<keyword evidence="3" id="KW-1185">Reference proteome</keyword>
<name>A0A2H3B7I8_9AGAR</name>
<sequence>MTFGGLMVYFDEGTRKQDKAYPGPEYLNPGSCTGIDMMIQAENMQLASFKKNKWNRAHCMRTVTSPQVKKLLHLGATVASFDKTMRMEWRVIWLQAELGEHNLDPENCSASEIAGTMSLALVIDTCMLSIRSRHVKDGRESEERRDLRTITGSNNEQFNSHSPVRNKNSGTITMLDGEMTPNLGDRSPDIVERSPEGNPTDDDRERRNLIETRLRINTSEPQSARQETPPQAALGDVVAEVLRLRSQFQQFIEREAERAQATVLDPPPAYT</sequence>
<feature type="region of interest" description="Disordered" evidence="1">
    <location>
        <begin position="213"/>
        <end position="232"/>
    </location>
</feature>
<evidence type="ECO:0000313" key="3">
    <source>
        <dbReference type="Proteomes" id="UP000218334"/>
    </source>
</evidence>
<accession>A0A2H3B7I8</accession>
<feature type="compositionally biased region" description="Basic and acidic residues" evidence="1">
    <location>
        <begin position="186"/>
        <end position="207"/>
    </location>
</feature>
<feature type="compositionally biased region" description="Polar residues" evidence="1">
    <location>
        <begin position="215"/>
        <end position="229"/>
    </location>
</feature>
<gene>
    <name evidence="2" type="ORF">ARMSODRAFT_982222</name>
</gene>